<comment type="caution">
    <text evidence="1">The sequence shown here is derived from an EMBL/GenBank/DDBJ whole genome shotgun (WGS) entry which is preliminary data.</text>
</comment>
<accession>A0A660SEI6</accession>
<dbReference type="Proteomes" id="UP000268469">
    <property type="component" value="Unassembled WGS sequence"/>
</dbReference>
<organism evidence="1 2">
    <name type="scientific">candidate division WOR-3 bacterium</name>
    <dbReference type="NCBI Taxonomy" id="2052148"/>
    <lineage>
        <taxon>Bacteria</taxon>
        <taxon>Bacteria division WOR-3</taxon>
    </lineage>
</organism>
<dbReference type="AlphaFoldDB" id="A0A660SEI6"/>
<dbReference type="InterPro" id="IPR026444">
    <property type="entry name" value="Secre_tail"/>
</dbReference>
<protein>
    <recommendedName>
        <fullName evidence="3">T9SS type A sorting domain-containing protein</fullName>
    </recommendedName>
</protein>
<name>A0A660SEI6_UNCW3</name>
<gene>
    <name evidence="1" type="ORF">DRP53_10355</name>
</gene>
<dbReference type="CDD" id="cd15482">
    <property type="entry name" value="Sialidase_non-viral"/>
    <property type="match status" value="2"/>
</dbReference>
<dbReference type="SUPFAM" id="SSF50939">
    <property type="entry name" value="Sialidases"/>
    <property type="match status" value="1"/>
</dbReference>
<dbReference type="Gene3D" id="2.120.10.10">
    <property type="match status" value="1"/>
</dbReference>
<evidence type="ECO:0008006" key="3">
    <source>
        <dbReference type="Google" id="ProtNLM"/>
    </source>
</evidence>
<reference evidence="1 2" key="1">
    <citation type="submission" date="2018-06" db="EMBL/GenBank/DDBJ databases">
        <title>Extensive metabolic versatility and redundancy in microbially diverse, dynamic hydrothermal sediments.</title>
        <authorList>
            <person name="Dombrowski N."/>
            <person name="Teske A."/>
            <person name="Baker B.J."/>
        </authorList>
    </citation>
    <scope>NUCLEOTIDE SEQUENCE [LARGE SCALE GENOMIC DNA]</scope>
    <source>
        <strain evidence="1">B36_G15</strain>
    </source>
</reference>
<sequence>MLRKLLILLSWGVVMALPPQGWDYPQRFPTLVNQQYPKLAASDKYIYQGFLSGMGGSYELCFRRSTDAGFHWRDEIQISQASSHGAYVPENQFDIATSSDGSLVYLIWTEIAPADTGLWFSYSTDYGATWSPPDRINDDLSLPYDAIDKLYPKINCDNSGFLHLAFYYKHAYNPNQPALCYGKYYQDAQGIWRWSPYEIVDQYVRSSPQFDIAVLGATPHIVYTHWTTTDNQETWHARREPEGWYTHFIFAEGGVDVYRLVTDDANRLHLAMVRLIEGKETRVFYTYSQDQGDSWSPREQVNPYYSTSTCGIAVDGDGIHIVYEWHGAVSWVVYRHKTAPNGSWDEEVVLANLPDTNCVYPDITSSDYGRHVVFYGYPISGATGANAFVRYLANLSGLYSGSEEATAYNSARHLVREPGSENLCVVYQTDFAPNENGDDRRNWIYFASSTDGGDNWSPYQWLNYGRYPALDMLDLFSPSGSMHTVVYLSEDGKKILYRWYDPDNQVWSDPIVVYDNPSNHDLDPPAITAVEDTVFILFAENSADEGRIQCAWFCYDGSGLQIQTVNKSIIRNRHSPSVYHDGNRYLHAVWKEKNPEYYWEIWYAQRIWGYEEWGDHYWVNGLGPPEEDAKDPFIEVWGDYAHVVWTSESELWGTDILRNKRDLKTGDWRYPEYISNSPFVSSEHANASHDFVIWSEELSGSQYDIRRYHDSFGYGWINTSALNSDYSHSAARPDLFGVWLYVIWTEQIIPDYGLYQIYSYKEYFSIGPEAEYYSVGVGDSDPSPFLIKREGIRDYGEYRIDYDPEELIYELSFLDPAYDYYLVTVSYHEGKPREETWFIDDKLMGEFKFMPKRPETVMIKIPLESYLKDRKVRVTFRNVSGPFAAKAGLKLLCADHKKSGSGGQSAGPQTPIGSCLKLAPNPTTDKLTLKFSLTQPCWVTVKLFDPSGRKIATPYNQRCPSGERIVIINLPATLSSGVYFLILEAVGRHIAKKVVLQK</sequence>
<dbReference type="InterPro" id="IPR036278">
    <property type="entry name" value="Sialidase_sf"/>
</dbReference>
<dbReference type="EMBL" id="QNBE01000144">
    <property type="protein sequence ID" value="RKX68626.1"/>
    <property type="molecule type" value="Genomic_DNA"/>
</dbReference>
<evidence type="ECO:0000313" key="1">
    <source>
        <dbReference type="EMBL" id="RKX68626.1"/>
    </source>
</evidence>
<dbReference type="NCBIfam" id="TIGR04183">
    <property type="entry name" value="Por_Secre_tail"/>
    <property type="match status" value="1"/>
</dbReference>
<dbReference type="SUPFAM" id="SSF89372">
    <property type="entry name" value="Fucose-specific lectin"/>
    <property type="match status" value="1"/>
</dbReference>
<evidence type="ECO:0000313" key="2">
    <source>
        <dbReference type="Proteomes" id="UP000268469"/>
    </source>
</evidence>
<proteinExistence type="predicted"/>